<dbReference type="Pfam" id="PF14111">
    <property type="entry name" value="DUF4283"/>
    <property type="match status" value="1"/>
</dbReference>
<evidence type="ECO:0000259" key="1">
    <source>
        <dbReference type="Pfam" id="PF14111"/>
    </source>
</evidence>
<dbReference type="EMBL" id="CABIKO010000618">
    <property type="protein sequence ID" value="VVA38223.1"/>
    <property type="molecule type" value="Genomic_DNA"/>
</dbReference>
<dbReference type="InterPro" id="IPR040256">
    <property type="entry name" value="At4g02000-like"/>
</dbReference>
<dbReference type="Proteomes" id="UP000327085">
    <property type="component" value="Unassembled WGS sequence"/>
</dbReference>
<name>A0A5E4GEY8_PRUDU</name>
<dbReference type="InParanoid" id="A0A5E4GEY8"/>
<evidence type="ECO:0000313" key="2">
    <source>
        <dbReference type="EMBL" id="VVA38223.1"/>
    </source>
</evidence>
<organism evidence="2 3">
    <name type="scientific">Prunus dulcis</name>
    <name type="common">Almond</name>
    <name type="synonym">Amygdalus dulcis</name>
    <dbReference type="NCBI Taxonomy" id="3755"/>
    <lineage>
        <taxon>Eukaryota</taxon>
        <taxon>Viridiplantae</taxon>
        <taxon>Streptophyta</taxon>
        <taxon>Embryophyta</taxon>
        <taxon>Tracheophyta</taxon>
        <taxon>Spermatophyta</taxon>
        <taxon>Magnoliopsida</taxon>
        <taxon>eudicotyledons</taxon>
        <taxon>Gunneridae</taxon>
        <taxon>Pentapetalae</taxon>
        <taxon>rosids</taxon>
        <taxon>fabids</taxon>
        <taxon>Rosales</taxon>
        <taxon>Rosaceae</taxon>
        <taxon>Amygdaloideae</taxon>
        <taxon>Amygdaleae</taxon>
        <taxon>Prunus</taxon>
    </lineage>
</organism>
<protein>
    <submittedName>
        <fullName evidence="2">PREDICTED: reverse mRNAase</fullName>
    </submittedName>
</protein>
<dbReference type="AlphaFoldDB" id="A0A5E4GEY8"/>
<dbReference type="Gramene" id="VVA38223">
    <property type="protein sequence ID" value="VVA38223"/>
    <property type="gene ID" value="Prudul26B018959"/>
</dbReference>
<gene>
    <name evidence="2" type="ORF">ALMOND_2B018959</name>
</gene>
<feature type="domain" description="DUF4283" evidence="1">
    <location>
        <begin position="39"/>
        <end position="89"/>
    </location>
</feature>
<proteinExistence type="predicted"/>
<evidence type="ECO:0000313" key="3">
    <source>
        <dbReference type="Proteomes" id="UP000327085"/>
    </source>
</evidence>
<sequence>MVKNIGIDINSLDTNYDELNNDEDVVISRGVTTEMEFERRLENMYFVNDYFVVKFELEEDMEFVLTGGSWIIAGQYLLLHKWRPGFCPATAHITRRARWICVSAKHLECFDV</sequence>
<dbReference type="PANTHER" id="PTHR31286:SF99">
    <property type="entry name" value="DUF4283 DOMAIN-CONTAINING PROTEIN"/>
    <property type="match status" value="1"/>
</dbReference>
<dbReference type="PANTHER" id="PTHR31286">
    <property type="entry name" value="GLYCINE-RICH CELL WALL STRUCTURAL PROTEIN 1.8-LIKE"/>
    <property type="match status" value="1"/>
</dbReference>
<reference evidence="3" key="1">
    <citation type="journal article" date="2020" name="Plant J.">
        <title>Transposons played a major role in the diversification between the closely related almond and peach genomes: results from the almond genome sequence.</title>
        <authorList>
            <person name="Alioto T."/>
            <person name="Alexiou K.G."/>
            <person name="Bardil A."/>
            <person name="Barteri F."/>
            <person name="Castanera R."/>
            <person name="Cruz F."/>
            <person name="Dhingra A."/>
            <person name="Duval H."/>
            <person name="Fernandez I Marti A."/>
            <person name="Frias L."/>
            <person name="Galan B."/>
            <person name="Garcia J.L."/>
            <person name="Howad W."/>
            <person name="Gomez-Garrido J."/>
            <person name="Gut M."/>
            <person name="Julca I."/>
            <person name="Morata J."/>
            <person name="Puigdomenech P."/>
            <person name="Ribeca P."/>
            <person name="Rubio Cabetas M.J."/>
            <person name="Vlasova A."/>
            <person name="Wirthensohn M."/>
            <person name="Garcia-Mas J."/>
            <person name="Gabaldon T."/>
            <person name="Casacuberta J.M."/>
            <person name="Arus P."/>
        </authorList>
    </citation>
    <scope>NUCLEOTIDE SEQUENCE [LARGE SCALE GENOMIC DNA]</scope>
    <source>
        <strain evidence="3">cv. Texas</strain>
    </source>
</reference>
<accession>A0A5E4GEY8</accession>
<dbReference type="InterPro" id="IPR025558">
    <property type="entry name" value="DUF4283"/>
</dbReference>